<dbReference type="PRINTS" id="PR00040">
    <property type="entry name" value="HTHMERR"/>
</dbReference>
<dbReference type="GO" id="GO:0003700">
    <property type="term" value="F:DNA-binding transcription factor activity"/>
    <property type="evidence" value="ECO:0007669"/>
    <property type="project" value="InterPro"/>
</dbReference>
<organism evidence="4 5">
    <name type="scientific">Amphritea balenae</name>
    <dbReference type="NCBI Taxonomy" id="452629"/>
    <lineage>
        <taxon>Bacteria</taxon>
        <taxon>Pseudomonadati</taxon>
        <taxon>Pseudomonadota</taxon>
        <taxon>Gammaproteobacteria</taxon>
        <taxon>Oceanospirillales</taxon>
        <taxon>Oceanospirillaceae</taxon>
        <taxon>Amphritea</taxon>
    </lineage>
</organism>
<dbReference type="InterPro" id="IPR009061">
    <property type="entry name" value="DNA-bd_dom_put_sf"/>
</dbReference>
<feature type="coiled-coil region" evidence="2">
    <location>
        <begin position="88"/>
        <end position="115"/>
    </location>
</feature>
<keyword evidence="5" id="KW-1185">Reference proteome</keyword>
<gene>
    <name evidence="4" type="ORF">EHS89_18330</name>
</gene>
<dbReference type="SUPFAM" id="SSF46955">
    <property type="entry name" value="Putative DNA-binding domain"/>
    <property type="match status" value="1"/>
</dbReference>
<dbReference type="CDD" id="cd04785">
    <property type="entry name" value="HTH_CadR-PbrR-like"/>
    <property type="match status" value="1"/>
</dbReference>
<dbReference type="PROSITE" id="PS00552">
    <property type="entry name" value="HTH_MERR_1"/>
    <property type="match status" value="1"/>
</dbReference>
<reference evidence="4 5" key="1">
    <citation type="submission" date="2018-11" db="EMBL/GenBank/DDBJ databases">
        <title>The draft genome sequence of Amphritea balenae JAMM 1525T.</title>
        <authorList>
            <person name="Fang Z."/>
            <person name="Zhang Y."/>
            <person name="Han X."/>
        </authorList>
    </citation>
    <scope>NUCLEOTIDE SEQUENCE [LARGE SCALE GENOMIC DNA]</scope>
    <source>
        <strain evidence="4 5">JAMM 1525</strain>
    </source>
</reference>
<dbReference type="AlphaFoldDB" id="A0A3P1SJ41"/>
<accession>A0A3P1SJ41</accession>
<feature type="domain" description="HTH merR-type" evidence="3">
    <location>
        <begin position="4"/>
        <end position="73"/>
    </location>
</feature>
<dbReference type="InterPro" id="IPR047057">
    <property type="entry name" value="MerR_fam"/>
</dbReference>
<evidence type="ECO:0000259" key="3">
    <source>
        <dbReference type="PROSITE" id="PS50937"/>
    </source>
</evidence>
<dbReference type="RefSeq" id="WP_124927626.1">
    <property type="nucleotide sequence ID" value="NZ_BMOH01000002.1"/>
</dbReference>
<dbReference type="PROSITE" id="PS50937">
    <property type="entry name" value="HTH_MERR_2"/>
    <property type="match status" value="1"/>
</dbReference>
<sequence length="147" mass="17038">MSNDYSIGQLSKLTNCKIPTIRWYEERGLLPAANRNSGNQRRYNSQHLTLLRFIRHARELGFDLPAIEQLQKLCSCCLDDHLQADQIAKQHLIDVQQKIAQLQAMEAELQRMIDNCHYEDEHQCRVLEVLADHSLCNSEHSALNKNN</sequence>
<comment type="caution">
    <text evidence="4">The sequence shown here is derived from an EMBL/GenBank/DDBJ whole genome shotgun (WGS) entry which is preliminary data.</text>
</comment>
<dbReference type="SMART" id="SM00422">
    <property type="entry name" value="HTH_MERR"/>
    <property type="match status" value="1"/>
</dbReference>
<dbReference type="PANTHER" id="PTHR30204:SF92">
    <property type="entry name" value="HTH-TYPE TRANSCRIPTIONAL REGULATOR ZNTR"/>
    <property type="match status" value="1"/>
</dbReference>
<dbReference type="OrthoDB" id="9808480at2"/>
<dbReference type="EMBL" id="RQXV01000013">
    <property type="protein sequence ID" value="RRC97168.1"/>
    <property type="molecule type" value="Genomic_DNA"/>
</dbReference>
<keyword evidence="2" id="KW-0175">Coiled coil</keyword>
<dbReference type="Gene3D" id="1.10.1660.10">
    <property type="match status" value="1"/>
</dbReference>
<dbReference type="Pfam" id="PF13411">
    <property type="entry name" value="MerR_1"/>
    <property type="match status" value="1"/>
</dbReference>
<protein>
    <submittedName>
        <fullName evidence="4">MerR family transcriptional regulator</fullName>
    </submittedName>
</protein>
<evidence type="ECO:0000313" key="4">
    <source>
        <dbReference type="EMBL" id="RRC97168.1"/>
    </source>
</evidence>
<dbReference type="Proteomes" id="UP000267535">
    <property type="component" value="Unassembled WGS sequence"/>
</dbReference>
<dbReference type="GO" id="GO:0003677">
    <property type="term" value="F:DNA binding"/>
    <property type="evidence" value="ECO:0007669"/>
    <property type="project" value="UniProtKB-KW"/>
</dbReference>
<evidence type="ECO:0000313" key="5">
    <source>
        <dbReference type="Proteomes" id="UP000267535"/>
    </source>
</evidence>
<proteinExistence type="predicted"/>
<keyword evidence="1" id="KW-0238">DNA-binding</keyword>
<name>A0A3P1SJ41_9GAMM</name>
<dbReference type="PANTHER" id="PTHR30204">
    <property type="entry name" value="REDOX-CYCLING DRUG-SENSING TRANSCRIPTIONAL ACTIVATOR SOXR"/>
    <property type="match status" value="1"/>
</dbReference>
<evidence type="ECO:0000256" key="2">
    <source>
        <dbReference type="SAM" id="Coils"/>
    </source>
</evidence>
<evidence type="ECO:0000256" key="1">
    <source>
        <dbReference type="ARBA" id="ARBA00023125"/>
    </source>
</evidence>
<dbReference type="InterPro" id="IPR000551">
    <property type="entry name" value="MerR-type_HTH_dom"/>
</dbReference>